<dbReference type="Pfam" id="PF07690">
    <property type="entry name" value="MFS_1"/>
    <property type="match status" value="1"/>
</dbReference>
<dbReference type="InterPro" id="IPR036259">
    <property type="entry name" value="MFS_trans_sf"/>
</dbReference>
<evidence type="ECO:0000259" key="7">
    <source>
        <dbReference type="PROSITE" id="PS50850"/>
    </source>
</evidence>
<evidence type="ECO:0000256" key="2">
    <source>
        <dbReference type="ARBA" id="ARBA00022692"/>
    </source>
</evidence>
<evidence type="ECO:0000313" key="9">
    <source>
        <dbReference type="Proteomes" id="UP000696573"/>
    </source>
</evidence>
<sequence>MFVKSPILFSVKRAQGQEGSLPETQSPSASGTEPEFLQVGWDDGDDDPLCPRSFSKPKKWMIVTIVSMACFCVYEWPVHRIRKWSKQHLSTNTFGFSTAASSIYTSTYQQMEESFGNSRKISVLGLSLFVLGIGCGPLFFSPLSEFFGRRPIYLVAWILYVIWTIPQAVANNIATMLVARFLAAFSGGTFLAVAGGTVGDLFSKDELQYPMAIFTVAPFIGPCIGPTMGGFMNYNTHWRWTYYVMLMWSFALLMAITFLVPETFRMFLNNIARKISWFYVLTAVQIPLFCDRRPRCCDNLLVTRAGEPPSKNKTNRFWLLFAGL</sequence>
<comment type="caution">
    <text evidence="8">The sequence shown here is derived from an EMBL/GenBank/DDBJ whole genome shotgun (WGS) entry which is preliminary data.</text>
</comment>
<gene>
    <name evidence="8" type="ORF">CRHIZ90672A_00006929</name>
</gene>
<comment type="subcellular location">
    <subcellularLocation>
        <location evidence="1">Membrane</location>
        <topology evidence="1">Multi-pass membrane protein</topology>
    </subcellularLocation>
</comment>
<dbReference type="InterPro" id="IPR011701">
    <property type="entry name" value="MFS"/>
</dbReference>
<keyword evidence="9" id="KW-1185">Reference proteome</keyword>
<feature type="transmembrane region" description="Helical" evidence="6">
    <location>
        <begin position="177"/>
        <end position="195"/>
    </location>
</feature>
<dbReference type="AlphaFoldDB" id="A0A9N9VXF2"/>
<evidence type="ECO:0000256" key="1">
    <source>
        <dbReference type="ARBA" id="ARBA00004141"/>
    </source>
</evidence>
<proteinExistence type="predicted"/>
<dbReference type="Proteomes" id="UP000696573">
    <property type="component" value="Unassembled WGS sequence"/>
</dbReference>
<feature type="region of interest" description="Disordered" evidence="5">
    <location>
        <begin position="14"/>
        <end position="36"/>
    </location>
</feature>
<feature type="transmembrane region" description="Helical" evidence="6">
    <location>
        <begin position="207"/>
        <end position="228"/>
    </location>
</feature>
<evidence type="ECO:0000313" key="8">
    <source>
        <dbReference type="EMBL" id="CAH0034067.1"/>
    </source>
</evidence>
<reference evidence="8" key="1">
    <citation type="submission" date="2021-10" db="EMBL/GenBank/DDBJ databases">
        <authorList>
            <person name="Piombo E."/>
        </authorList>
    </citation>
    <scope>NUCLEOTIDE SEQUENCE</scope>
</reference>
<keyword evidence="3 6" id="KW-1133">Transmembrane helix</keyword>
<keyword evidence="2 6" id="KW-0812">Transmembrane</keyword>
<evidence type="ECO:0000256" key="6">
    <source>
        <dbReference type="SAM" id="Phobius"/>
    </source>
</evidence>
<dbReference type="GO" id="GO:0005886">
    <property type="term" value="C:plasma membrane"/>
    <property type="evidence" value="ECO:0007669"/>
    <property type="project" value="TreeGrafter"/>
</dbReference>
<evidence type="ECO:0000256" key="5">
    <source>
        <dbReference type="SAM" id="MobiDB-lite"/>
    </source>
</evidence>
<dbReference type="GO" id="GO:0022857">
    <property type="term" value="F:transmembrane transporter activity"/>
    <property type="evidence" value="ECO:0007669"/>
    <property type="project" value="InterPro"/>
</dbReference>
<feature type="transmembrane region" description="Helical" evidence="6">
    <location>
        <begin position="60"/>
        <end position="78"/>
    </location>
</feature>
<organism evidence="8 9">
    <name type="scientific">Clonostachys rhizophaga</name>
    <dbReference type="NCBI Taxonomy" id="160324"/>
    <lineage>
        <taxon>Eukaryota</taxon>
        <taxon>Fungi</taxon>
        <taxon>Dikarya</taxon>
        <taxon>Ascomycota</taxon>
        <taxon>Pezizomycotina</taxon>
        <taxon>Sordariomycetes</taxon>
        <taxon>Hypocreomycetidae</taxon>
        <taxon>Hypocreales</taxon>
        <taxon>Bionectriaceae</taxon>
        <taxon>Clonostachys</taxon>
    </lineage>
</organism>
<dbReference type="PANTHER" id="PTHR23502:SF7">
    <property type="entry name" value="DRUG_PROTON ANTIPORTER YHK8-RELATED"/>
    <property type="match status" value="1"/>
</dbReference>
<name>A0A9N9VXF2_9HYPO</name>
<feature type="transmembrane region" description="Helical" evidence="6">
    <location>
        <begin position="152"/>
        <end position="170"/>
    </location>
</feature>
<dbReference type="SUPFAM" id="SSF103473">
    <property type="entry name" value="MFS general substrate transporter"/>
    <property type="match status" value="1"/>
</dbReference>
<dbReference type="InterPro" id="IPR020846">
    <property type="entry name" value="MFS_dom"/>
</dbReference>
<dbReference type="EMBL" id="CABFNQ020000748">
    <property type="protein sequence ID" value="CAH0034067.1"/>
    <property type="molecule type" value="Genomic_DNA"/>
</dbReference>
<dbReference type="OrthoDB" id="3561359at2759"/>
<feature type="transmembrane region" description="Helical" evidence="6">
    <location>
        <begin position="240"/>
        <end position="259"/>
    </location>
</feature>
<accession>A0A9N9VXF2</accession>
<feature type="compositionally biased region" description="Polar residues" evidence="5">
    <location>
        <begin position="22"/>
        <end position="31"/>
    </location>
</feature>
<protein>
    <recommendedName>
        <fullName evidence="7">Major facilitator superfamily (MFS) profile domain-containing protein</fullName>
    </recommendedName>
</protein>
<keyword evidence="4 6" id="KW-0472">Membrane</keyword>
<evidence type="ECO:0000256" key="4">
    <source>
        <dbReference type="ARBA" id="ARBA00023136"/>
    </source>
</evidence>
<evidence type="ECO:0000256" key="3">
    <source>
        <dbReference type="ARBA" id="ARBA00022989"/>
    </source>
</evidence>
<dbReference type="PANTHER" id="PTHR23502">
    <property type="entry name" value="MAJOR FACILITATOR SUPERFAMILY"/>
    <property type="match status" value="1"/>
</dbReference>
<dbReference type="Gene3D" id="1.20.1720.10">
    <property type="entry name" value="Multidrug resistance protein D"/>
    <property type="match status" value="1"/>
</dbReference>
<dbReference type="PROSITE" id="PS50850">
    <property type="entry name" value="MFS"/>
    <property type="match status" value="1"/>
</dbReference>
<feature type="transmembrane region" description="Helical" evidence="6">
    <location>
        <begin position="121"/>
        <end position="140"/>
    </location>
</feature>
<feature type="domain" description="Major facilitator superfamily (MFS) profile" evidence="7">
    <location>
        <begin position="85"/>
        <end position="324"/>
    </location>
</feature>